<name>A0A178V7K3_ARATH</name>
<reference evidence="2" key="1">
    <citation type="journal article" date="2016" name="Proc. Natl. Acad. Sci. U.S.A.">
        <title>Chromosome-level assembly of Arabidopsis thaliana Ler reveals the extent of translocation and inversion polymorphisms.</title>
        <authorList>
            <person name="Zapata L."/>
            <person name="Ding J."/>
            <person name="Willing E.M."/>
            <person name="Hartwig B."/>
            <person name="Bezdan D."/>
            <person name="Jiao W.B."/>
            <person name="Patel V."/>
            <person name="Velikkakam James G."/>
            <person name="Koornneef M."/>
            <person name="Ossowski S."/>
            <person name="Schneeberger K."/>
        </authorList>
    </citation>
    <scope>NUCLEOTIDE SEQUENCE [LARGE SCALE GENOMIC DNA]</scope>
    <source>
        <strain evidence="2">cv. Landsberg erecta</strain>
    </source>
</reference>
<evidence type="ECO:0000313" key="2">
    <source>
        <dbReference type="Proteomes" id="UP000078284"/>
    </source>
</evidence>
<evidence type="ECO:0000313" key="1">
    <source>
        <dbReference type="EMBL" id="OAP01744.1"/>
    </source>
</evidence>
<accession>A0A178V7K3</accession>
<protein>
    <submittedName>
        <fullName evidence="1">Uncharacterized protein</fullName>
    </submittedName>
</protein>
<sequence length="50" mass="5688">MPSQSETRPPIFGVFITNVWEQFQGLPRVESTVKVVTGTLPRKHSWFLSA</sequence>
<proteinExistence type="predicted"/>
<dbReference type="Proteomes" id="UP000078284">
    <property type="component" value="Chromosome 3"/>
</dbReference>
<organism evidence="1 2">
    <name type="scientific">Arabidopsis thaliana</name>
    <name type="common">Mouse-ear cress</name>
    <dbReference type="NCBI Taxonomy" id="3702"/>
    <lineage>
        <taxon>Eukaryota</taxon>
        <taxon>Viridiplantae</taxon>
        <taxon>Streptophyta</taxon>
        <taxon>Embryophyta</taxon>
        <taxon>Tracheophyta</taxon>
        <taxon>Spermatophyta</taxon>
        <taxon>Magnoliopsida</taxon>
        <taxon>eudicotyledons</taxon>
        <taxon>Gunneridae</taxon>
        <taxon>Pentapetalae</taxon>
        <taxon>rosids</taxon>
        <taxon>malvids</taxon>
        <taxon>Brassicales</taxon>
        <taxon>Brassicaceae</taxon>
        <taxon>Camelineae</taxon>
        <taxon>Arabidopsis</taxon>
    </lineage>
</organism>
<comment type="caution">
    <text evidence="1">The sequence shown here is derived from an EMBL/GenBank/DDBJ whole genome shotgun (WGS) entry which is preliminary data.</text>
</comment>
<dbReference type="AlphaFoldDB" id="A0A178V7K3"/>
<dbReference type="EMBL" id="LUHQ01000003">
    <property type="protein sequence ID" value="OAP01744.1"/>
    <property type="molecule type" value="Genomic_DNA"/>
</dbReference>
<gene>
    <name evidence="1" type="ordered locus">AXX17_At3g01280</name>
</gene>